<protein>
    <submittedName>
        <fullName evidence="2">Uncharacterized protein</fullName>
    </submittedName>
</protein>
<proteinExistence type="predicted"/>
<name>A0A495X9E8_9PSEU</name>
<keyword evidence="3" id="KW-1185">Reference proteome</keyword>
<evidence type="ECO:0000313" key="2">
    <source>
        <dbReference type="EMBL" id="RKT69996.1"/>
    </source>
</evidence>
<feature type="region of interest" description="Disordered" evidence="1">
    <location>
        <begin position="1"/>
        <end position="58"/>
    </location>
</feature>
<organism evidence="2 3">
    <name type="scientific">Saccharothrix variisporea</name>
    <dbReference type="NCBI Taxonomy" id="543527"/>
    <lineage>
        <taxon>Bacteria</taxon>
        <taxon>Bacillati</taxon>
        <taxon>Actinomycetota</taxon>
        <taxon>Actinomycetes</taxon>
        <taxon>Pseudonocardiales</taxon>
        <taxon>Pseudonocardiaceae</taxon>
        <taxon>Saccharothrix</taxon>
    </lineage>
</organism>
<sequence>MSEPTGDQPRISLYDHAVRLHTRHPDGPLPGEGKPYPDEARYKARPRRSDNRDRRRDGADVAEALDRHFAAPDADPAALAVVLDGFDAPIHLNDHITAAALRADHDRVQATGRWLVRYGTGRDAVVVGLALLAADWDPDDIPLIRTIGLLSNTFGSLAADALKRRRGGSEALVWLGDRVAGWGRVYVVEALCAWGSGSARDWLLRKACDGDPLNGYFAGEVATAAHLHEAITAPEADDELVDHTGRLLRIMAASRGMGLTLADYPPARLVLEAHARHLSNQEPAVRRYQYAAEVANAVFEDGAGLAEADRDRIVAGYLSTLDRDEWCAVAQADASEDDPDWWGWFLDFKTVPLRAFP</sequence>
<dbReference type="Proteomes" id="UP000272729">
    <property type="component" value="Unassembled WGS sequence"/>
</dbReference>
<dbReference type="EMBL" id="RBXR01000001">
    <property type="protein sequence ID" value="RKT69996.1"/>
    <property type="molecule type" value="Genomic_DNA"/>
</dbReference>
<accession>A0A495X9E8</accession>
<dbReference type="AlphaFoldDB" id="A0A495X9E8"/>
<gene>
    <name evidence="2" type="ORF">DFJ66_3237</name>
</gene>
<evidence type="ECO:0000256" key="1">
    <source>
        <dbReference type="SAM" id="MobiDB-lite"/>
    </source>
</evidence>
<comment type="caution">
    <text evidence="2">The sequence shown here is derived from an EMBL/GenBank/DDBJ whole genome shotgun (WGS) entry which is preliminary data.</text>
</comment>
<feature type="compositionally biased region" description="Basic and acidic residues" evidence="1">
    <location>
        <begin position="35"/>
        <end position="58"/>
    </location>
</feature>
<evidence type="ECO:0000313" key="3">
    <source>
        <dbReference type="Proteomes" id="UP000272729"/>
    </source>
</evidence>
<dbReference type="RefSeq" id="WP_211351190.1">
    <property type="nucleotide sequence ID" value="NZ_JBIUBA010000010.1"/>
</dbReference>
<reference evidence="2 3" key="1">
    <citation type="submission" date="2018-10" db="EMBL/GenBank/DDBJ databases">
        <title>Sequencing the genomes of 1000 actinobacteria strains.</title>
        <authorList>
            <person name="Klenk H.-P."/>
        </authorList>
    </citation>
    <scope>NUCLEOTIDE SEQUENCE [LARGE SCALE GENOMIC DNA]</scope>
    <source>
        <strain evidence="2 3">DSM 43911</strain>
    </source>
</reference>